<dbReference type="GO" id="GO:0000287">
    <property type="term" value="F:magnesium ion binding"/>
    <property type="evidence" value="ECO:0007669"/>
    <property type="project" value="TreeGrafter"/>
</dbReference>
<dbReference type="PANTHER" id="PTHR43344:SF14">
    <property type="entry name" value="HAD-IB FAMILY HYDROLASE"/>
    <property type="match status" value="1"/>
</dbReference>
<dbReference type="KEGG" id="smas:HUE87_07435"/>
<organism evidence="1 2">
    <name type="scientific">Candidatus Sulfurimonas marisnigri</name>
    <dbReference type="NCBI Taxonomy" id="2740405"/>
    <lineage>
        <taxon>Bacteria</taxon>
        <taxon>Pseudomonadati</taxon>
        <taxon>Campylobacterota</taxon>
        <taxon>Epsilonproteobacteria</taxon>
        <taxon>Campylobacterales</taxon>
        <taxon>Sulfurimonadaceae</taxon>
        <taxon>Sulfurimonas</taxon>
    </lineage>
</organism>
<evidence type="ECO:0000313" key="1">
    <source>
        <dbReference type="EMBL" id="QOY53734.1"/>
    </source>
</evidence>
<dbReference type="GO" id="GO:0005737">
    <property type="term" value="C:cytoplasm"/>
    <property type="evidence" value="ECO:0007669"/>
    <property type="project" value="TreeGrafter"/>
</dbReference>
<dbReference type="NCBIfam" id="TIGR01490">
    <property type="entry name" value="HAD-SF-IB-hyp1"/>
    <property type="match status" value="1"/>
</dbReference>
<dbReference type="NCBIfam" id="TIGR01488">
    <property type="entry name" value="HAD-SF-IB"/>
    <property type="match status" value="1"/>
</dbReference>
<dbReference type="Pfam" id="PF12710">
    <property type="entry name" value="HAD"/>
    <property type="match status" value="1"/>
</dbReference>
<dbReference type="GO" id="GO:0006564">
    <property type="term" value="P:L-serine biosynthetic process"/>
    <property type="evidence" value="ECO:0007669"/>
    <property type="project" value="TreeGrafter"/>
</dbReference>
<dbReference type="PANTHER" id="PTHR43344">
    <property type="entry name" value="PHOSPHOSERINE PHOSPHATASE"/>
    <property type="match status" value="1"/>
</dbReference>
<dbReference type="EMBL" id="CP054493">
    <property type="protein sequence ID" value="QOY53734.1"/>
    <property type="molecule type" value="Genomic_DNA"/>
</dbReference>
<dbReference type="RefSeq" id="WP_194365569.1">
    <property type="nucleotide sequence ID" value="NZ_CP054493.1"/>
</dbReference>
<reference evidence="1 2" key="1">
    <citation type="submission" date="2020-05" db="EMBL/GenBank/DDBJ databases">
        <title>Sulfurimonas marisnigri, sp. nov., and Sulfurimonas baltica, sp. nov., manganese oxide reducing chemolithoautotrophs of the class Epsilonproteobacteria isolated from the pelagic redoxclines of the Black and Baltic Seas and emended description of the genus Sulfurimonas.</title>
        <authorList>
            <person name="Henkel J.V."/>
            <person name="Laudan C."/>
            <person name="Werner J."/>
            <person name="Neu T."/>
            <person name="Plewe S."/>
            <person name="Sproer C."/>
            <person name="Bunk B."/>
            <person name="Schulz-Vogt H.N."/>
        </authorList>
    </citation>
    <scope>NUCLEOTIDE SEQUENCE [LARGE SCALE GENOMIC DNA]</scope>
    <source>
        <strain evidence="1 2">SoZ1</strain>
    </source>
</reference>
<accession>A0A7S7M033</accession>
<dbReference type="Gene3D" id="1.20.1440.100">
    <property type="entry name" value="SG protein - dephosphorylation function"/>
    <property type="match status" value="1"/>
</dbReference>
<dbReference type="Gene3D" id="3.40.50.1000">
    <property type="entry name" value="HAD superfamily/HAD-like"/>
    <property type="match status" value="1"/>
</dbReference>
<dbReference type="SUPFAM" id="SSF56784">
    <property type="entry name" value="HAD-like"/>
    <property type="match status" value="1"/>
</dbReference>
<evidence type="ECO:0000313" key="2">
    <source>
        <dbReference type="Proteomes" id="UP000593836"/>
    </source>
</evidence>
<name>A0A7S7M033_9BACT</name>
<dbReference type="InterPro" id="IPR050582">
    <property type="entry name" value="HAD-like_SerB"/>
</dbReference>
<keyword evidence="2" id="KW-1185">Reference proteome</keyword>
<dbReference type="AlphaFoldDB" id="A0A7S7M033"/>
<dbReference type="InterPro" id="IPR036412">
    <property type="entry name" value="HAD-like_sf"/>
</dbReference>
<dbReference type="Proteomes" id="UP000593836">
    <property type="component" value="Chromosome"/>
</dbReference>
<protein>
    <submittedName>
        <fullName evidence="1">HAD-IB family hydrolase</fullName>
    </submittedName>
</protein>
<dbReference type="InterPro" id="IPR006385">
    <property type="entry name" value="HAD_hydro_SerB1"/>
</dbReference>
<dbReference type="GO" id="GO:0036424">
    <property type="term" value="F:L-phosphoserine phosphatase activity"/>
    <property type="evidence" value="ECO:0007669"/>
    <property type="project" value="TreeGrafter"/>
</dbReference>
<proteinExistence type="predicted"/>
<keyword evidence="1" id="KW-0378">Hydrolase</keyword>
<dbReference type="InterPro" id="IPR023214">
    <property type="entry name" value="HAD_sf"/>
</dbReference>
<sequence>MTLALFDFDGTLTSKDSLGEFLKYSVSREKYIINMLKFTPYFILWQLKLMRNDIAKQKLFKLFYDEIDEEVFKELATKFSLKKIDTIIRKERLEILKNHQANGDRVVIVSASVQCWIQPWCDKNNIELLSTQLEFKNKKFTGRFLTKNCHGIEKENRIRELLHVEDYETVYAYGDSSGDTQMLALADKAILY</sequence>
<gene>
    <name evidence="1" type="ORF">HUE87_07435</name>
</gene>